<organism evidence="1 2">
    <name type="scientific">Vitrella brassicaformis (strain CCMP3155)</name>
    <dbReference type="NCBI Taxonomy" id="1169540"/>
    <lineage>
        <taxon>Eukaryota</taxon>
        <taxon>Sar</taxon>
        <taxon>Alveolata</taxon>
        <taxon>Colpodellida</taxon>
        <taxon>Vitrellaceae</taxon>
        <taxon>Vitrella</taxon>
    </lineage>
</organism>
<dbReference type="AlphaFoldDB" id="A0A0G4GQ41"/>
<dbReference type="VEuPathDB" id="CryptoDB:Vbra_534"/>
<dbReference type="EMBL" id="CDMY01000758">
    <property type="protein sequence ID" value="CEM32503.1"/>
    <property type="molecule type" value="Genomic_DNA"/>
</dbReference>
<reference evidence="1 2" key="1">
    <citation type="submission" date="2014-11" db="EMBL/GenBank/DDBJ databases">
        <authorList>
            <person name="Zhu J."/>
            <person name="Qi W."/>
            <person name="Song R."/>
        </authorList>
    </citation>
    <scope>NUCLEOTIDE SEQUENCE [LARGE SCALE GENOMIC DNA]</scope>
</reference>
<evidence type="ECO:0000313" key="2">
    <source>
        <dbReference type="Proteomes" id="UP000041254"/>
    </source>
</evidence>
<gene>
    <name evidence="1" type="ORF">Vbra_534</name>
</gene>
<proteinExistence type="predicted"/>
<keyword evidence="2" id="KW-1185">Reference proteome</keyword>
<name>A0A0G4GQ41_VITBC</name>
<dbReference type="Proteomes" id="UP000041254">
    <property type="component" value="Unassembled WGS sequence"/>
</dbReference>
<protein>
    <submittedName>
        <fullName evidence="1">Uncharacterized protein</fullName>
    </submittedName>
</protein>
<dbReference type="InParanoid" id="A0A0G4GQ41"/>
<accession>A0A0G4GQ41</accession>
<sequence>MAPPRPPSISLSRVECAPISAQRYHLDGGGLRQLLELVVCLERKRQARLVRGQRGVAAQWWTGPQLRVSRESGPLLTRTPWYYEGGAISGHERRNPLHGHPGIQRSWGYVGIARWNPDCGWTGIARAEENRTMEDICRWNPGWGWVGIARGYGPHEYTGFGWVGNGRWSWVSALKNERSAPLGQVSRMRHYGWVGCQGALVSPAYHGWGWFGIARWHPAACGWGWTGIAGWLDSYFGVLGHVGLGRWNHFISIGVAGGAGCRPVIQRWGWAPPGIQRWGWMSPGFQRWGWGPPGIQRI</sequence>
<evidence type="ECO:0000313" key="1">
    <source>
        <dbReference type="EMBL" id="CEM32503.1"/>
    </source>
</evidence>
<dbReference type="PhylomeDB" id="A0A0G4GQ41"/>